<evidence type="ECO:0000259" key="6">
    <source>
        <dbReference type="Pfam" id="PF00108"/>
    </source>
</evidence>
<keyword evidence="3 5" id="KW-0012">Acyltransferase</keyword>
<feature type="active site" description="Acyl-thioester intermediate" evidence="4">
    <location>
        <position position="89"/>
    </location>
</feature>
<protein>
    <submittedName>
        <fullName evidence="8">Beta-ketothiolase BktB</fullName>
        <ecNumber evidence="8">2.3.1.16</ecNumber>
    </submittedName>
</protein>
<dbReference type="SUPFAM" id="SSF53901">
    <property type="entry name" value="Thiolase-like"/>
    <property type="match status" value="2"/>
</dbReference>
<name>A0A3B0M472_9RHOB</name>
<feature type="domain" description="Thiolase N-terminal" evidence="6">
    <location>
        <begin position="4"/>
        <end position="255"/>
    </location>
</feature>
<dbReference type="RefSeq" id="WP_121093221.1">
    <property type="nucleotide sequence ID" value="NZ_UIHC01000004.1"/>
</dbReference>
<dbReference type="Gene3D" id="3.40.47.10">
    <property type="match status" value="2"/>
</dbReference>
<dbReference type="InterPro" id="IPR020610">
    <property type="entry name" value="Thiolase_AS"/>
</dbReference>
<dbReference type="PROSITE" id="PS00099">
    <property type="entry name" value="THIOLASE_3"/>
    <property type="match status" value="1"/>
</dbReference>
<evidence type="ECO:0000256" key="4">
    <source>
        <dbReference type="PIRSR" id="PIRSR000429-1"/>
    </source>
</evidence>
<dbReference type="OrthoDB" id="9764638at2"/>
<dbReference type="InterPro" id="IPR020615">
    <property type="entry name" value="Thiolase_acyl_enz_int_AS"/>
</dbReference>
<evidence type="ECO:0000256" key="2">
    <source>
        <dbReference type="ARBA" id="ARBA00022679"/>
    </source>
</evidence>
<dbReference type="PANTHER" id="PTHR18919:SF107">
    <property type="entry name" value="ACETYL-COA ACETYLTRANSFERASE, CYTOSOLIC"/>
    <property type="match status" value="1"/>
</dbReference>
<gene>
    <name evidence="8" type="primary">bktB</name>
    <name evidence="8" type="ORF">ROE7235_00655</name>
</gene>
<dbReference type="PROSITE" id="PS00098">
    <property type="entry name" value="THIOLASE_1"/>
    <property type="match status" value="1"/>
</dbReference>
<dbReference type="PROSITE" id="PS00737">
    <property type="entry name" value="THIOLASE_2"/>
    <property type="match status" value="1"/>
</dbReference>
<feature type="active site" description="Proton acceptor" evidence="4">
    <location>
        <position position="371"/>
    </location>
</feature>
<accession>A0A3B0M472</accession>
<keyword evidence="9" id="KW-1185">Reference proteome</keyword>
<dbReference type="EC" id="2.3.1.16" evidence="8"/>
<evidence type="ECO:0000256" key="3">
    <source>
        <dbReference type="ARBA" id="ARBA00023315"/>
    </source>
</evidence>
<dbReference type="Pfam" id="PF00108">
    <property type="entry name" value="Thiolase_N"/>
    <property type="match status" value="1"/>
</dbReference>
<dbReference type="EMBL" id="UIHC01000004">
    <property type="protein sequence ID" value="SUZ30925.1"/>
    <property type="molecule type" value="Genomic_DNA"/>
</dbReference>
<evidence type="ECO:0000259" key="7">
    <source>
        <dbReference type="Pfam" id="PF02803"/>
    </source>
</evidence>
<sequence length="385" mass="39080">MKDIFILSGQRTPIGSFGGGLAGLSALQLGTRVARAAIERANVAPAQIEHSAFGMVSLTEPNDLYLSRYVAIGAGTPETVSGVNVNMLCGSGLQAVVQGMRELAMGAAEVALVGGVETISRTTHLLQAARFGKRMGDTPVVDLLDAALTCPFGGVKLGVTAETLAREFQITRDMQDACAFESHTRANAALAEGRLNAQIVPVALPCGRMLAEDEGPRATSLKLLGRLPAAFAPGGTVTAGNSGGLGDAAAALVLACEVPDGAKPLARITGAAQSGVDPARMGYGPVLAVRKLLAQTGLRIDDFDLIESNEAFAAQALVVARELGFDHARANPDGGAIAHGHPVGATGAILTVKAAHGLARLGRGRALVSMCVGGGQGIALALEAA</sequence>
<dbReference type="InterPro" id="IPR002155">
    <property type="entry name" value="Thiolase"/>
</dbReference>
<comment type="similarity">
    <text evidence="1 5">Belongs to the thiolase-like superfamily. Thiolase family.</text>
</comment>
<dbReference type="GO" id="GO:0003988">
    <property type="term" value="F:acetyl-CoA C-acyltransferase activity"/>
    <property type="evidence" value="ECO:0007669"/>
    <property type="project" value="UniProtKB-EC"/>
</dbReference>
<feature type="domain" description="Thiolase C-terminal" evidence="7">
    <location>
        <begin position="263"/>
        <end position="383"/>
    </location>
</feature>
<proteinExistence type="inferred from homology"/>
<dbReference type="AlphaFoldDB" id="A0A3B0M472"/>
<dbReference type="CDD" id="cd00751">
    <property type="entry name" value="thiolase"/>
    <property type="match status" value="1"/>
</dbReference>
<dbReference type="PIRSF" id="PIRSF000429">
    <property type="entry name" value="Ac-CoA_Ac_transf"/>
    <property type="match status" value="1"/>
</dbReference>
<dbReference type="InterPro" id="IPR020616">
    <property type="entry name" value="Thiolase_N"/>
</dbReference>
<dbReference type="NCBIfam" id="TIGR01930">
    <property type="entry name" value="AcCoA-C-Actrans"/>
    <property type="match status" value="1"/>
</dbReference>
<dbReference type="Pfam" id="PF02803">
    <property type="entry name" value="Thiolase_C"/>
    <property type="match status" value="1"/>
</dbReference>
<dbReference type="PANTHER" id="PTHR18919">
    <property type="entry name" value="ACETYL-COA C-ACYLTRANSFERASE"/>
    <property type="match status" value="1"/>
</dbReference>
<dbReference type="InterPro" id="IPR016039">
    <property type="entry name" value="Thiolase-like"/>
</dbReference>
<dbReference type="Proteomes" id="UP000272908">
    <property type="component" value="Unassembled WGS sequence"/>
</dbReference>
<evidence type="ECO:0000313" key="8">
    <source>
        <dbReference type="EMBL" id="SUZ30925.1"/>
    </source>
</evidence>
<dbReference type="InterPro" id="IPR020617">
    <property type="entry name" value="Thiolase_C"/>
</dbReference>
<organism evidence="8 9">
    <name type="scientific">Roseinatronobacter ekhonensis</name>
    <dbReference type="NCBI Taxonomy" id="254356"/>
    <lineage>
        <taxon>Bacteria</taxon>
        <taxon>Pseudomonadati</taxon>
        <taxon>Pseudomonadota</taxon>
        <taxon>Alphaproteobacteria</taxon>
        <taxon>Rhodobacterales</taxon>
        <taxon>Paracoccaceae</taxon>
        <taxon>Roseinatronobacter</taxon>
    </lineage>
</organism>
<dbReference type="InterPro" id="IPR020613">
    <property type="entry name" value="Thiolase_CS"/>
</dbReference>
<evidence type="ECO:0000256" key="1">
    <source>
        <dbReference type="ARBA" id="ARBA00010982"/>
    </source>
</evidence>
<keyword evidence="2 5" id="KW-0808">Transferase</keyword>
<evidence type="ECO:0000313" key="9">
    <source>
        <dbReference type="Proteomes" id="UP000272908"/>
    </source>
</evidence>
<feature type="active site" description="Proton acceptor" evidence="4">
    <location>
        <position position="341"/>
    </location>
</feature>
<reference evidence="9" key="1">
    <citation type="submission" date="2018-08" db="EMBL/GenBank/DDBJ databases">
        <authorList>
            <person name="Rodrigo-Torres L."/>
            <person name="Arahal R. D."/>
            <person name="Lucena T."/>
        </authorList>
    </citation>
    <scope>NUCLEOTIDE SEQUENCE [LARGE SCALE GENOMIC DNA]</scope>
    <source>
        <strain evidence="9">CECT 7235</strain>
    </source>
</reference>
<evidence type="ECO:0000256" key="5">
    <source>
        <dbReference type="RuleBase" id="RU003557"/>
    </source>
</evidence>